<protein>
    <submittedName>
        <fullName evidence="2">Serine/arginine repetitive matrix protein 1-like isoform X1</fullName>
    </submittedName>
</protein>
<accession>A0A6A7FVN3</accession>
<evidence type="ECO:0000313" key="2">
    <source>
        <dbReference type="EMBL" id="LAC22641.1"/>
    </source>
</evidence>
<dbReference type="EMBL" id="IACT01003396">
    <property type="protein sequence ID" value="LAC22641.1"/>
    <property type="molecule type" value="mRNA"/>
</dbReference>
<feature type="compositionally biased region" description="Pro residues" evidence="1">
    <location>
        <begin position="573"/>
        <end position="588"/>
    </location>
</feature>
<feature type="compositionally biased region" description="Basic residues" evidence="1">
    <location>
        <begin position="1"/>
        <end position="10"/>
    </location>
</feature>
<feature type="compositionally biased region" description="Basic residues" evidence="1">
    <location>
        <begin position="40"/>
        <end position="54"/>
    </location>
</feature>
<feature type="compositionally biased region" description="Basic and acidic residues" evidence="1">
    <location>
        <begin position="636"/>
        <end position="647"/>
    </location>
</feature>
<feature type="compositionally biased region" description="Low complexity" evidence="1">
    <location>
        <begin position="317"/>
        <end position="364"/>
    </location>
</feature>
<evidence type="ECO:0000256" key="1">
    <source>
        <dbReference type="SAM" id="MobiDB-lite"/>
    </source>
</evidence>
<reference evidence="2" key="1">
    <citation type="submission" date="2017-11" db="EMBL/GenBank/DDBJ databases">
        <title>The sensing device of the deep-sea amphipod.</title>
        <authorList>
            <person name="Kobayashi H."/>
            <person name="Nagahama T."/>
            <person name="Arai W."/>
            <person name="Sasagawa Y."/>
            <person name="Umeda M."/>
            <person name="Hayashi T."/>
            <person name="Nikaido I."/>
            <person name="Watanabe H."/>
            <person name="Oguri K."/>
            <person name="Kitazato H."/>
            <person name="Fujioka K."/>
            <person name="Kido Y."/>
            <person name="Takami H."/>
        </authorList>
    </citation>
    <scope>NUCLEOTIDE SEQUENCE</scope>
    <source>
        <tissue evidence="2">Whole body</tissue>
    </source>
</reference>
<feature type="compositionally biased region" description="Polar residues" evidence="1">
    <location>
        <begin position="596"/>
        <end position="611"/>
    </location>
</feature>
<feature type="region of interest" description="Disordered" evidence="1">
    <location>
        <begin position="473"/>
        <end position="647"/>
    </location>
</feature>
<feature type="region of interest" description="Disordered" evidence="1">
    <location>
        <begin position="188"/>
        <end position="432"/>
    </location>
</feature>
<feature type="compositionally biased region" description="Basic residues" evidence="1">
    <location>
        <begin position="365"/>
        <end position="383"/>
    </location>
</feature>
<feature type="compositionally biased region" description="Basic residues" evidence="1">
    <location>
        <begin position="76"/>
        <end position="88"/>
    </location>
</feature>
<feature type="region of interest" description="Disordered" evidence="1">
    <location>
        <begin position="1"/>
        <end position="138"/>
    </location>
</feature>
<feature type="compositionally biased region" description="Basic and acidic residues" evidence="1">
    <location>
        <begin position="216"/>
        <end position="284"/>
    </location>
</feature>
<name>A0A6A7FVN3_9CRUS</name>
<organism evidence="2">
    <name type="scientific">Hirondellea gigas</name>
    <dbReference type="NCBI Taxonomy" id="1518452"/>
    <lineage>
        <taxon>Eukaryota</taxon>
        <taxon>Metazoa</taxon>
        <taxon>Ecdysozoa</taxon>
        <taxon>Arthropoda</taxon>
        <taxon>Crustacea</taxon>
        <taxon>Multicrustacea</taxon>
        <taxon>Malacostraca</taxon>
        <taxon>Eumalacostraca</taxon>
        <taxon>Peracarida</taxon>
        <taxon>Amphipoda</taxon>
        <taxon>Amphilochidea</taxon>
        <taxon>Lysianassida</taxon>
        <taxon>Lysianassidira</taxon>
        <taxon>Lysianassoidea</taxon>
        <taxon>Lysianassidae</taxon>
        <taxon>Hirondellea</taxon>
    </lineage>
</organism>
<proteinExistence type="evidence at transcript level"/>
<feature type="region of interest" description="Disordered" evidence="1">
    <location>
        <begin position="806"/>
        <end position="829"/>
    </location>
</feature>
<feature type="compositionally biased region" description="Basic and acidic residues" evidence="1">
    <location>
        <begin position="116"/>
        <end position="130"/>
    </location>
</feature>
<feature type="compositionally biased region" description="Low complexity" evidence="1">
    <location>
        <begin position="12"/>
        <end position="22"/>
    </location>
</feature>
<sequence>MVRSPVHRPQARSPRSGGRPQQRGGGGGSPSQYSRPLPPLHRRSPSSPSRRRPNSRVGGGSPSDDPRRRGGSPHQQSHHHRDGPRHRPPLSSNTGNAHHHQPRMSESNRMVASMRMRMDDYAPPKQRRNDQGAAIPPLMEQVVVRARREASTRTKDTFWTKKLLDAEDQYSKRGDRWAHSGFKELYRDELGYSEPEQQPSGGAAGGDGGSAANAEDGPHKGREPQTPRDPRAEPRDPRRSSPNRPRDPRPKPRDPRDGRPSPDRPRDPRDPRNAARPRDPRRPGDGGPPRRNRSRGRSGGKQPPPSSARHHRRRRSYSGSYSSGSSSSSSVSYSRSRSRSYYSRSSYSRSSSGSSSYTSSSSSRSRSRSRKRTGYGKRRRSRSGSRSYSSSLSPPRNRGKTGTNPAKRGPGSGRVPPPLSVKEKKPGVLQETTKKVVIKTVSNVVTTKTKMINSLGHGLAAHIKQTHRIKEKLKIKEDESLQRKKLHGRPPSYPDQNPAADLVPTTSYYPNDEVNDTTIANRNMPPRNAMGGAVGISAPNLSQPPPPISTHHHHNPDPYPGGKNLSKKSGVIPPGPQSHPAEFPPPVEGPAIPIVSGNNSIGTGNKNTAANPPSPPHSHNDESGAESSSSSEDEDLPRKMTLSERFGKLAQLSSQRQEYDGVRMKIVREGGQDKKVYLEAGLGSRSPSPLHPGHERWLAEHQTEYAEYQRRYGDIRSWDPHRDLPRDLPPNWEEVSVRYRYYKQSGYFGDRHISLEDYLKWEDWWYQYRDWLKKYGSAAEAGAAMSRAGKDGDSWGEAVAYDRGRMAGRWPQDSSASAAAGQDRKRRRF</sequence>
<dbReference type="AlphaFoldDB" id="A0A6A7FVN3"/>
<feature type="compositionally biased region" description="Basic and acidic residues" evidence="1">
    <location>
        <begin position="473"/>
        <end position="482"/>
    </location>
</feature>